<evidence type="ECO:0000259" key="1">
    <source>
        <dbReference type="Pfam" id="PF03796"/>
    </source>
</evidence>
<gene>
    <name evidence="2" type="ORF">DCW74_03850</name>
</gene>
<protein>
    <recommendedName>
        <fullName evidence="1">SF4 helicase domain-containing protein</fullName>
    </recommendedName>
</protein>
<feature type="non-terminal residue" evidence="2">
    <location>
        <position position="1"/>
    </location>
</feature>
<proteinExistence type="predicted"/>
<dbReference type="GO" id="GO:0005524">
    <property type="term" value="F:ATP binding"/>
    <property type="evidence" value="ECO:0007669"/>
    <property type="project" value="InterPro"/>
</dbReference>
<dbReference type="Proteomes" id="UP000263517">
    <property type="component" value="Unassembled WGS sequence"/>
</dbReference>
<sequence>QLKVSERLSIFQNNFPDGKLVIKEFPTGTATVNTLRALMVQLKNYEEFEPDVVIVDYLELMRPVRENQHEYQAQQRIAEELRGLAMENKFLLWTATQTNRQGRAVKVITDAELGDSYGKIRTCDFAVSLNQSEEEFDNGRMRAYVVKSRNGRPRFTVPMEVDYNILKMTEGEDIEDEE</sequence>
<evidence type="ECO:0000313" key="3">
    <source>
        <dbReference type="Proteomes" id="UP000263517"/>
    </source>
</evidence>
<dbReference type="GO" id="GO:0006260">
    <property type="term" value="P:DNA replication"/>
    <property type="evidence" value="ECO:0007669"/>
    <property type="project" value="InterPro"/>
</dbReference>
<dbReference type="Pfam" id="PF03796">
    <property type="entry name" value="DnaB_C"/>
    <property type="match status" value="1"/>
</dbReference>
<dbReference type="InterPro" id="IPR027417">
    <property type="entry name" value="P-loop_NTPase"/>
</dbReference>
<organism evidence="2 3">
    <name type="scientific">Alteromonas australica</name>
    <dbReference type="NCBI Taxonomy" id="589873"/>
    <lineage>
        <taxon>Bacteria</taxon>
        <taxon>Pseudomonadati</taxon>
        <taxon>Pseudomonadota</taxon>
        <taxon>Gammaproteobacteria</taxon>
        <taxon>Alteromonadales</taxon>
        <taxon>Alteromonadaceae</taxon>
        <taxon>Alteromonas/Salinimonas group</taxon>
        <taxon>Alteromonas</taxon>
    </lineage>
</organism>
<dbReference type="GO" id="GO:0003678">
    <property type="term" value="F:DNA helicase activity"/>
    <property type="evidence" value="ECO:0007669"/>
    <property type="project" value="InterPro"/>
</dbReference>
<feature type="domain" description="SF4 helicase" evidence="1">
    <location>
        <begin position="11"/>
        <end position="152"/>
    </location>
</feature>
<dbReference type="AlphaFoldDB" id="A0A350P0N5"/>
<reference evidence="2 3" key="1">
    <citation type="journal article" date="2018" name="Nat. Biotechnol.">
        <title>A standardized bacterial taxonomy based on genome phylogeny substantially revises the tree of life.</title>
        <authorList>
            <person name="Parks D.H."/>
            <person name="Chuvochina M."/>
            <person name="Waite D.W."/>
            <person name="Rinke C."/>
            <person name="Skarshewski A."/>
            <person name="Chaumeil P.A."/>
            <person name="Hugenholtz P."/>
        </authorList>
    </citation>
    <scope>NUCLEOTIDE SEQUENCE [LARGE SCALE GENOMIC DNA]</scope>
    <source>
        <strain evidence="2">UBA11978</strain>
    </source>
</reference>
<name>A0A350P0N5_9ALTE</name>
<dbReference type="InterPro" id="IPR007694">
    <property type="entry name" value="DNA_helicase_DnaB-like_C"/>
</dbReference>
<evidence type="ECO:0000313" key="2">
    <source>
        <dbReference type="EMBL" id="HAW74852.1"/>
    </source>
</evidence>
<comment type="caution">
    <text evidence="2">The sequence shown here is derived from an EMBL/GenBank/DDBJ whole genome shotgun (WGS) entry which is preliminary data.</text>
</comment>
<dbReference type="EMBL" id="DNAN01000130">
    <property type="protein sequence ID" value="HAW74852.1"/>
    <property type="molecule type" value="Genomic_DNA"/>
</dbReference>
<accession>A0A350P0N5</accession>
<dbReference type="Gene3D" id="3.40.50.300">
    <property type="entry name" value="P-loop containing nucleotide triphosphate hydrolases"/>
    <property type="match status" value="1"/>
</dbReference>
<dbReference type="SUPFAM" id="SSF52540">
    <property type="entry name" value="P-loop containing nucleoside triphosphate hydrolases"/>
    <property type="match status" value="1"/>
</dbReference>